<evidence type="ECO:0000313" key="7">
    <source>
        <dbReference type="Proteomes" id="UP001501757"/>
    </source>
</evidence>
<reference evidence="7" key="1">
    <citation type="journal article" date="2019" name="Int. J. Syst. Evol. Microbiol.">
        <title>The Global Catalogue of Microorganisms (GCM) 10K type strain sequencing project: providing services to taxonomists for standard genome sequencing and annotation.</title>
        <authorList>
            <consortium name="The Broad Institute Genomics Platform"/>
            <consortium name="The Broad Institute Genome Sequencing Center for Infectious Disease"/>
            <person name="Wu L."/>
            <person name="Ma J."/>
        </authorList>
    </citation>
    <scope>NUCLEOTIDE SEQUENCE [LARGE SCALE GENOMIC DNA]</scope>
    <source>
        <strain evidence="7">JCM 13378</strain>
    </source>
</reference>
<feature type="domain" description="HTH lysR-type" evidence="5">
    <location>
        <begin position="1"/>
        <end position="57"/>
    </location>
</feature>
<organism evidence="6 7">
    <name type="scientific">Bowmanella denitrificans</name>
    <dbReference type="NCBI Taxonomy" id="366582"/>
    <lineage>
        <taxon>Bacteria</taxon>
        <taxon>Pseudomonadati</taxon>
        <taxon>Pseudomonadota</taxon>
        <taxon>Gammaproteobacteria</taxon>
        <taxon>Alteromonadales</taxon>
        <taxon>Alteromonadaceae</taxon>
        <taxon>Bowmanella</taxon>
    </lineage>
</organism>
<keyword evidence="3" id="KW-0238">DNA-binding</keyword>
<gene>
    <name evidence="6" type="ORF">GCM10009092_03010</name>
</gene>
<dbReference type="InterPro" id="IPR000847">
    <property type="entry name" value="LysR_HTH_N"/>
</dbReference>
<dbReference type="PANTHER" id="PTHR30537">
    <property type="entry name" value="HTH-TYPE TRANSCRIPTIONAL REGULATOR"/>
    <property type="match status" value="1"/>
</dbReference>
<dbReference type="InterPro" id="IPR036390">
    <property type="entry name" value="WH_DNA-bd_sf"/>
</dbReference>
<evidence type="ECO:0000256" key="4">
    <source>
        <dbReference type="ARBA" id="ARBA00023163"/>
    </source>
</evidence>
<sequence length="295" mass="32906">MDSHEQLFLRVIEAGSLKAAAEQLGLDPSNVSRRIATLEQRLQVKLIQRSTRRSTATEAGQLYYQGLRQLLDEQLALEHKLRNSMEIPTGLLKVAAPHDFGSQFIAPVLQDMVLNAPDLNVELILGSQFEDLRSQGIDVAIRIGQLQDSSLIGRHLGDVPRVIVASPEYLAKRGSPQKPEDLAQHDFIFYTRAQAAKPLPFGLGKDSRQLTVRGRYIVNSVTAIRELALAGQGMHLGPLWAFRDAIKQGALLRVLPQYPQASYPLHALYQSRQFVPAKIRLFVQGLAEKFPSRTF</sequence>
<proteinExistence type="inferred from homology"/>
<evidence type="ECO:0000259" key="5">
    <source>
        <dbReference type="PROSITE" id="PS50931"/>
    </source>
</evidence>
<dbReference type="Pfam" id="PF00126">
    <property type="entry name" value="HTH_1"/>
    <property type="match status" value="1"/>
</dbReference>
<dbReference type="SUPFAM" id="SSF53850">
    <property type="entry name" value="Periplasmic binding protein-like II"/>
    <property type="match status" value="1"/>
</dbReference>
<name>A0ABP3GBZ8_9ALTE</name>
<dbReference type="RefSeq" id="WP_343840907.1">
    <property type="nucleotide sequence ID" value="NZ_BAAAEI010000002.1"/>
</dbReference>
<comment type="caution">
    <text evidence="6">The sequence shown here is derived from an EMBL/GenBank/DDBJ whole genome shotgun (WGS) entry which is preliminary data.</text>
</comment>
<dbReference type="PROSITE" id="PS50931">
    <property type="entry name" value="HTH_LYSR"/>
    <property type="match status" value="1"/>
</dbReference>
<dbReference type="SUPFAM" id="SSF46785">
    <property type="entry name" value="Winged helix' DNA-binding domain"/>
    <property type="match status" value="1"/>
</dbReference>
<accession>A0ABP3GBZ8</accession>
<keyword evidence="7" id="KW-1185">Reference proteome</keyword>
<protein>
    <submittedName>
        <fullName evidence="6">LysR family transcriptional regulator</fullName>
    </submittedName>
</protein>
<keyword evidence="2" id="KW-0805">Transcription regulation</keyword>
<dbReference type="PANTHER" id="PTHR30537:SF5">
    <property type="entry name" value="HTH-TYPE TRANSCRIPTIONAL ACTIVATOR TTDR-RELATED"/>
    <property type="match status" value="1"/>
</dbReference>
<dbReference type="Pfam" id="PF03466">
    <property type="entry name" value="LysR_substrate"/>
    <property type="match status" value="1"/>
</dbReference>
<evidence type="ECO:0000256" key="2">
    <source>
        <dbReference type="ARBA" id="ARBA00023015"/>
    </source>
</evidence>
<comment type="similarity">
    <text evidence="1">Belongs to the LysR transcriptional regulatory family.</text>
</comment>
<keyword evidence="4" id="KW-0804">Transcription</keyword>
<dbReference type="InterPro" id="IPR036388">
    <property type="entry name" value="WH-like_DNA-bd_sf"/>
</dbReference>
<dbReference type="InterPro" id="IPR058163">
    <property type="entry name" value="LysR-type_TF_proteobact-type"/>
</dbReference>
<evidence type="ECO:0000256" key="3">
    <source>
        <dbReference type="ARBA" id="ARBA00023125"/>
    </source>
</evidence>
<dbReference type="CDD" id="cd08422">
    <property type="entry name" value="PBP2_CrgA_like"/>
    <property type="match status" value="1"/>
</dbReference>
<evidence type="ECO:0000256" key="1">
    <source>
        <dbReference type="ARBA" id="ARBA00009437"/>
    </source>
</evidence>
<evidence type="ECO:0000313" key="6">
    <source>
        <dbReference type="EMBL" id="GAA0341849.1"/>
    </source>
</evidence>
<dbReference type="InterPro" id="IPR005119">
    <property type="entry name" value="LysR_subst-bd"/>
</dbReference>
<dbReference type="EMBL" id="BAAAEI010000002">
    <property type="protein sequence ID" value="GAA0341849.1"/>
    <property type="molecule type" value="Genomic_DNA"/>
</dbReference>
<dbReference type="Gene3D" id="1.10.10.10">
    <property type="entry name" value="Winged helix-like DNA-binding domain superfamily/Winged helix DNA-binding domain"/>
    <property type="match status" value="1"/>
</dbReference>
<dbReference type="Gene3D" id="3.40.190.290">
    <property type="match status" value="1"/>
</dbReference>
<dbReference type="Proteomes" id="UP001501757">
    <property type="component" value="Unassembled WGS sequence"/>
</dbReference>